<accession>A0A8J2WE95</accession>
<evidence type="ECO:0000313" key="4">
    <source>
        <dbReference type="Proteomes" id="UP000789390"/>
    </source>
</evidence>
<organism evidence="3 4">
    <name type="scientific">Daphnia galeata</name>
    <dbReference type="NCBI Taxonomy" id="27404"/>
    <lineage>
        <taxon>Eukaryota</taxon>
        <taxon>Metazoa</taxon>
        <taxon>Ecdysozoa</taxon>
        <taxon>Arthropoda</taxon>
        <taxon>Crustacea</taxon>
        <taxon>Branchiopoda</taxon>
        <taxon>Diplostraca</taxon>
        <taxon>Cladocera</taxon>
        <taxon>Anomopoda</taxon>
        <taxon>Daphniidae</taxon>
        <taxon>Daphnia</taxon>
    </lineage>
</organism>
<name>A0A8J2WE95_9CRUS</name>
<feature type="compositionally biased region" description="Low complexity" evidence="1">
    <location>
        <begin position="123"/>
        <end position="133"/>
    </location>
</feature>
<comment type="caution">
    <text evidence="3">The sequence shown here is derived from an EMBL/GenBank/DDBJ whole genome shotgun (WGS) entry which is preliminary data.</text>
</comment>
<feature type="compositionally biased region" description="Acidic residues" evidence="1">
    <location>
        <begin position="159"/>
        <end position="168"/>
    </location>
</feature>
<feature type="signal peptide" evidence="2">
    <location>
        <begin position="1"/>
        <end position="16"/>
    </location>
</feature>
<dbReference type="EMBL" id="CAKKLH010000002">
    <property type="protein sequence ID" value="CAH0098355.1"/>
    <property type="molecule type" value="Genomic_DNA"/>
</dbReference>
<evidence type="ECO:0000256" key="2">
    <source>
        <dbReference type="SAM" id="SignalP"/>
    </source>
</evidence>
<keyword evidence="2" id="KW-0732">Signal</keyword>
<dbReference type="Proteomes" id="UP000789390">
    <property type="component" value="Unassembled WGS sequence"/>
</dbReference>
<keyword evidence="4" id="KW-1185">Reference proteome</keyword>
<feature type="chain" id="PRO_5035321742" description="Cuticular protein" evidence="2">
    <location>
        <begin position="17"/>
        <end position="168"/>
    </location>
</feature>
<proteinExistence type="predicted"/>
<dbReference type="AlphaFoldDB" id="A0A8J2WE95"/>
<evidence type="ECO:0008006" key="5">
    <source>
        <dbReference type="Google" id="ProtNLM"/>
    </source>
</evidence>
<gene>
    <name evidence="3" type="ORF">DGAL_LOCUS407</name>
</gene>
<reference evidence="3" key="1">
    <citation type="submission" date="2021-11" db="EMBL/GenBank/DDBJ databases">
        <authorList>
            <person name="Schell T."/>
        </authorList>
    </citation>
    <scope>NUCLEOTIDE SEQUENCE</scope>
    <source>
        <strain evidence="3">M5</strain>
    </source>
</reference>
<sequence>MNYLIVLPLLAAAVIAAPTLYPADVFRAGDLSAFAYQPAFHHETFAPHYIAPSHRFVDLAVAQTPYPATPITQYVHHHSIQVPVAPAPQIKYVQVPVPTPVIHVVPEVKTVVITKVIEKVPAPAPAPARTTTPAPAPARTPAPAPAPAPVQIDSRESAESVEIDSRED</sequence>
<evidence type="ECO:0000256" key="1">
    <source>
        <dbReference type="SAM" id="MobiDB-lite"/>
    </source>
</evidence>
<feature type="region of interest" description="Disordered" evidence="1">
    <location>
        <begin position="123"/>
        <end position="168"/>
    </location>
</feature>
<protein>
    <recommendedName>
        <fullName evidence="5">Cuticular protein</fullName>
    </recommendedName>
</protein>
<feature type="compositionally biased region" description="Pro residues" evidence="1">
    <location>
        <begin position="134"/>
        <end position="148"/>
    </location>
</feature>
<evidence type="ECO:0000313" key="3">
    <source>
        <dbReference type="EMBL" id="CAH0098355.1"/>
    </source>
</evidence>